<feature type="domain" description="Calcineurin-like phosphoesterase" evidence="1">
    <location>
        <begin position="41"/>
        <end position="157"/>
    </location>
</feature>
<name>A0A212LI30_9HYPH</name>
<dbReference type="Gene3D" id="3.60.21.10">
    <property type="match status" value="1"/>
</dbReference>
<dbReference type="NCBIfam" id="TIGR04123">
    <property type="entry name" value="P_estr_lig_assc"/>
    <property type="match status" value="1"/>
</dbReference>
<dbReference type="PIRSF" id="PIRSF000887">
    <property type="entry name" value="Pesterase_MJ0037"/>
    <property type="match status" value="1"/>
</dbReference>
<sequence length="240" mass="25544">MTALRAGQGDDDVLTAGGLVNLNGAAVRFDASGVLHWPEERLLVVADLHLEKGSSQGARGRFVPPYDTRATLRALAEAIGRLRPERVIALGDSFHDGGAEGRLSPADLQSLASLVGSVDWTWVAGNHDPSPPAGLGGRPVAEIVVGPLVFRHEPRAGRAAGEVAGHLHPAAKVGRTRSVRRRAFVSDGSRCLLPAFGAYTGGLNVMDMAFRGLFERSRLIAWMLSDGRVYPVRSAEFLPD</sequence>
<dbReference type="GO" id="GO:0016787">
    <property type="term" value="F:hydrolase activity"/>
    <property type="evidence" value="ECO:0007669"/>
    <property type="project" value="InterPro"/>
</dbReference>
<evidence type="ECO:0000259" key="1">
    <source>
        <dbReference type="Pfam" id="PF00149"/>
    </source>
</evidence>
<dbReference type="AlphaFoldDB" id="A0A212LI30"/>
<dbReference type="EMBL" id="FMJD01000008">
    <property type="protein sequence ID" value="SCM77216.1"/>
    <property type="molecule type" value="Genomic_DNA"/>
</dbReference>
<dbReference type="PANTHER" id="PTHR39323">
    <property type="entry name" value="BLR1149 PROTEIN"/>
    <property type="match status" value="1"/>
</dbReference>
<dbReference type="InterPro" id="IPR029052">
    <property type="entry name" value="Metallo-depent_PP-like"/>
</dbReference>
<dbReference type="Pfam" id="PF00149">
    <property type="entry name" value="Metallophos"/>
    <property type="match status" value="1"/>
</dbReference>
<accession>A0A212LI30</accession>
<protein>
    <recommendedName>
        <fullName evidence="1">Calcineurin-like phosphoesterase domain-containing protein</fullName>
    </recommendedName>
</protein>
<dbReference type="SUPFAM" id="SSF56300">
    <property type="entry name" value="Metallo-dependent phosphatases"/>
    <property type="match status" value="1"/>
</dbReference>
<dbReference type="RefSeq" id="WP_288197148.1">
    <property type="nucleotide sequence ID" value="NZ_LT608334.1"/>
</dbReference>
<dbReference type="PANTHER" id="PTHR39323:SF1">
    <property type="entry name" value="BLR1149 PROTEIN"/>
    <property type="match status" value="1"/>
</dbReference>
<evidence type="ECO:0000313" key="2">
    <source>
        <dbReference type="EMBL" id="SCM77216.1"/>
    </source>
</evidence>
<proteinExistence type="predicted"/>
<dbReference type="InterPro" id="IPR024173">
    <property type="entry name" value="Pesterase_MJ0037-like"/>
</dbReference>
<reference evidence="2" key="1">
    <citation type="submission" date="2016-08" db="EMBL/GenBank/DDBJ databases">
        <authorList>
            <person name="Seilhamer J.J."/>
        </authorList>
    </citation>
    <scope>NUCLEOTIDE SEQUENCE</scope>
    <source>
        <strain evidence="2">86</strain>
    </source>
</reference>
<dbReference type="InterPro" id="IPR026336">
    <property type="entry name" value="PdeM-like"/>
</dbReference>
<gene>
    <name evidence="2" type="ORF">KL86PLE_41021</name>
</gene>
<organism evidence="2">
    <name type="scientific">uncultured Pleomorphomonas sp</name>
    <dbReference type="NCBI Taxonomy" id="442121"/>
    <lineage>
        <taxon>Bacteria</taxon>
        <taxon>Pseudomonadati</taxon>
        <taxon>Pseudomonadota</taxon>
        <taxon>Alphaproteobacteria</taxon>
        <taxon>Hyphomicrobiales</taxon>
        <taxon>Pleomorphomonadaceae</taxon>
        <taxon>Pleomorphomonas</taxon>
        <taxon>environmental samples</taxon>
    </lineage>
</organism>
<dbReference type="InterPro" id="IPR004843">
    <property type="entry name" value="Calcineurin-like_PHP"/>
</dbReference>